<feature type="binding site" evidence="9">
    <location>
        <position position="103"/>
    </location>
    <ligand>
        <name>Mg(2+)</name>
        <dbReference type="ChEBI" id="CHEBI:18420"/>
        <label>2</label>
    </ligand>
</feature>
<dbReference type="InterPro" id="IPR000146">
    <property type="entry name" value="FBPase_class-1"/>
</dbReference>
<feature type="domain" description="Fructose-1-6-bisphosphatase class I N-terminal" evidence="11">
    <location>
        <begin position="17"/>
        <end position="176"/>
    </location>
</feature>
<dbReference type="NCBIfam" id="NF006780">
    <property type="entry name" value="PRK09293.1-4"/>
    <property type="match status" value="1"/>
</dbReference>
<dbReference type="GO" id="GO:0005986">
    <property type="term" value="P:sucrose biosynthetic process"/>
    <property type="evidence" value="ECO:0007669"/>
    <property type="project" value="TreeGrafter"/>
</dbReference>
<dbReference type="PANTHER" id="PTHR11556">
    <property type="entry name" value="FRUCTOSE-1,6-BISPHOSPHATASE-RELATED"/>
    <property type="match status" value="1"/>
</dbReference>
<comment type="caution">
    <text evidence="9">Lacks conserved residue(s) required for the propagation of feature annotation.</text>
</comment>
<dbReference type="Pfam" id="PF18913">
    <property type="entry name" value="FBPase_C"/>
    <property type="match status" value="1"/>
</dbReference>
<evidence type="ECO:0000256" key="7">
    <source>
        <dbReference type="ARBA" id="ARBA00022842"/>
    </source>
</evidence>
<dbReference type="GO" id="GO:0030388">
    <property type="term" value="P:fructose 1,6-bisphosphate metabolic process"/>
    <property type="evidence" value="ECO:0007669"/>
    <property type="project" value="TreeGrafter"/>
</dbReference>
<dbReference type="STRING" id="121719.APZ00_13080"/>
<name>A0A0U3MUC5_9HYPH</name>
<feature type="binding site" evidence="9">
    <location>
        <position position="106"/>
    </location>
    <ligand>
        <name>Mg(2+)</name>
        <dbReference type="ChEBI" id="CHEBI:18420"/>
        <label>2</label>
    </ligand>
</feature>
<dbReference type="GO" id="GO:0006000">
    <property type="term" value="P:fructose metabolic process"/>
    <property type="evidence" value="ECO:0007669"/>
    <property type="project" value="TreeGrafter"/>
</dbReference>
<dbReference type="InterPro" id="IPR033391">
    <property type="entry name" value="FBPase_N"/>
</dbReference>
<dbReference type="Gene3D" id="3.30.540.10">
    <property type="entry name" value="Fructose-1,6-Bisphosphatase, subunit A, domain 1"/>
    <property type="match status" value="1"/>
</dbReference>
<dbReference type="SUPFAM" id="SSF56655">
    <property type="entry name" value="Carbohydrate phosphatase"/>
    <property type="match status" value="1"/>
</dbReference>
<keyword evidence="8 9" id="KW-0119">Carbohydrate metabolism</keyword>
<evidence type="ECO:0000256" key="9">
    <source>
        <dbReference type="HAMAP-Rule" id="MF_01855"/>
    </source>
</evidence>
<feature type="domain" description="Fructose-1-6-bisphosphatase class 1 C-terminal" evidence="12">
    <location>
        <begin position="184"/>
        <end position="317"/>
    </location>
</feature>
<evidence type="ECO:0000259" key="12">
    <source>
        <dbReference type="Pfam" id="PF18913"/>
    </source>
</evidence>
<dbReference type="AlphaFoldDB" id="A0A0U3MUC5"/>
<dbReference type="KEGG" id="pphr:APZ00_13080"/>
<feature type="binding site" evidence="9">
    <location>
        <position position="84"/>
    </location>
    <ligand>
        <name>Mg(2+)</name>
        <dbReference type="ChEBI" id="CHEBI:18420"/>
        <label>1</label>
    </ligand>
</feature>
<dbReference type="EMBL" id="CP013068">
    <property type="protein sequence ID" value="ALV27879.1"/>
    <property type="molecule type" value="Genomic_DNA"/>
</dbReference>
<dbReference type="InterPro" id="IPR044015">
    <property type="entry name" value="FBPase_C_dom"/>
</dbReference>
<keyword evidence="7 9" id="KW-0460">Magnesium</keyword>
<dbReference type="Gene3D" id="3.40.190.80">
    <property type="match status" value="1"/>
</dbReference>
<comment type="pathway">
    <text evidence="2">Carbohydrate biosynthesis; Calvin cycle.</text>
</comment>
<dbReference type="RefSeq" id="WP_058899188.1">
    <property type="nucleotide sequence ID" value="NZ_ML112588.1"/>
</dbReference>
<feature type="binding site" evidence="9">
    <location>
        <begin position="106"/>
        <end position="109"/>
    </location>
    <ligand>
        <name>substrate</name>
    </ligand>
</feature>
<keyword evidence="6 9" id="KW-0378">Hydrolase</keyword>
<dbReference type="PIRSF" id="PIRSF500210">
    <property type="entry name" value="FBPtase"/>
    <property type="match status" value="1"/>
</dbReference>
<feature type="binding site" evidence="9">
    <location>
        <position position="194"/>
    </location>
    <ligand>
        <name>substrate</name>
    </ligand>
</feature>
<dbReference type="InterPro" id="IPR020548">
    <property type="entry name" value="Fructose_bisphosphatase_AS"/>
</dbReference>
<feature type="binding site" evidence="9">
    <location>
        <position position="103"/>
    </location>
    <ligand>
        <name>Mg(2+)</name>
        <dbReference type="ChEBI" id="CHEBI:18420"/>
        <label>1</label>
    </ligand>
</feature>
<gene>
    <name evidence="9" type="primary">fbp</name>
    <name evidence="13" type="ORF">APZ00_13080</name>
</gene>
<comment type="similarity">
    <text evidence="3 9 10">Belongs to the FBPase class 1 family.</text>
</comment>
<dbReference type="HAMAP" id="MF_01855">
    <property type="entry name" value="FBPase_class1"/>
    <property type="match status" value="1"/>
</dbReference>
<protein>
    <recommendedName>
        <fullName evidence="9">Fructose-1,6-bisphosphatase class 1</fullName>
        <shortName evidence="9">FBPase class 1</shortName>
        <ecNumber evidence="9">3.1.3.11</ecNumber>
    </recommendedName>
    <alternativeName>
        <fullName evidence="9">D-fructose-1,6-bisphosphate 1-phosphohydrolase class 1</fullName>
    </alternativeName>
</protein>
<dbReference type="CDD" id="cd00354">
    <property type="entry name" value="FBPase"/>
    <property type="match status" value="1"/>
</dbReference>
<feature type="binding site" evidence="9">
    <location>
        <position position="105"/>
    </location>
    <ligand>
        <name>Mg(2+)</name>
        <dbReference type="ChEBI" id="CHEBI:18420"/>
        <label>1</label>
    </ligand>
</feature>
<dbReference type="Proteomes" id="UP000064921">
    <property type="component" value="Chromosome"/>
</dbReference>
<accession>A0A0U3MUC5</accession>
<evidence type="ECO:0000256" key="2">
    <source>
        <dbReference type="ARBA" id="ARBA00005215"/>
    </source>
</evidence>
<evidence type="ECO:0000259" key="11">
    <source>
        <dbReference type="Pfam" id="PF00316"/>
    </source>
</evidence>
<dbReference type="Pfam" id="PF00316">
    <property type="entry name" value="FBPase"/>
    <property type="match status" value="1"/>
</dbReference>
<dbReference type="PANTHER" id="PTHR11556:SF35">
    <property type="entry name" value="SEDOHEPTULOSE-1,7-BISPHOSPHATASE, CHLOROPLASTIC"/>
    <property type="match status" value="1"/>
</dbReference>
<dbReference type="PIRSF" id="PIRSF000904">
    <property type="entry name" value="FBPtase_SBPase"/>
    <property type="match status" value="1"/>
</dbReference>
<comment type="catalytic activity">
    <reaction evidence="1 9">
        <text>beta-D-fructose 1,6-bisphosphate + H2O = beta-D-fructose 6-phosphate + phosphate</text>
        <dbReference type="Rhea" id="RHEA:11064"/>
        <dbReference type="ChEBI" id="CHEBI:15377"/>
        <dbReference type="ChEBI" id="CHEBI:32966"/>
        <dbReference type="ChEBI" id="CHEBI:43474"/>
        <dbReference type="ChEBI" id="CHEBI:57634"/>
        <dbReference type="EC" id="3.1.3.11"/>
    </reaction>
</comment>
<evidence type="ECO:0000256" key="4">
    <source>
        <dbReference type="ARBA" id="ARBA00022490"/>
    </source>
</evidence>
<keyword evidence="5 9" id="KW-0479">Metal-binding</keyword>
<evidence type="ECO:0000256" key="1">
    <source>
        <dbReference type="ARBA" id="ARBA00001273"/>
    </source>
</evidence>
<dbReference type="GO" id="GO:0000287">
    <property type="term" value="F:magnesium ion binding"/>
    <property type="evidence" value="ECO:0007669"/>
    <property type="project" value="UniProtKB-UniRule"/>
</dbReference>
<evidence type="ECO:0000256" key="5">
    <source>
        <dbReference type="ARBA" id="ARBA00022723"/>
    </source>
</evidence>
<dbReference type="EC" id="3.1.3.11" evidence="9"/>
<dbReference type="InterPro" id="IPR028343">
    <property type="entry name" value="FBPtase"/>
</dbReference>
<sequence>MRPEEQILPALAVPAALQDVLERLCRTGAALSRLIAAGDPARELGASSGEENADGDRQKLLDVIADEAFIDGLRGSAVRYLASEEQESILQMSDGGSLALAIDPLDGSSNIDVNISIGTIFSVYPAAGSAEASFLRPASEQIAAGYIIYGPQTLLVVTHGEGVLKFTLDRDRGCFHPAAAKMAIPPRTSEYAINASNYHHWHAPVRAFIDDMVTGALSRNGQGFNMRWVASLVAEAHRILTRGGVFLYPADRRKGYEKGRLRFLYECAPIAFLVTQAGGSATDGVDDLMRQSAASLHGRTPFVFGSAEKIARVTAYHDLAEAGDAALFGKRGLFRS</sequence>
<dbReference type="PROSITE" id="PS00124">
    <property type="entry name" value="FBPASE"/>
    <property type="match status" value="1"/>
</dbReference>
<evidence type="ECO:0000256" key="10">
    <source>
        <dbReference type="RuleBase" id="RU000508"/>
    </source>
</evidence>
<keyword evidence="4 9" id="KW-0963">Cytoplasm</keyword>
<dbReference type="GO" id="GO:0006002">
    <property type="term" value="P:fructose 6-phosphate metabolic process"/>
    <property type="evidence" value="ECO:0007669"/>
    <property type="project" value="TreeGrafter"/>
</dbReference>
<dbReference type="GO" id="GO:0006094">
    <property type="term" value="P:gluconeogenesis"/>
    <property type="evidence" value="ECO:0007669"/>
    <property type="project" value="UniProtKB-UniRule"/>
</dbReference>
<comment type="cofactor">
    <cofactor evidence="9">
        <name>Mg(2+)</name>
        <dbReference type="ChEBI" id="CHEBI:18420"/>
    </cofactor>
    <text evidence="9">Binds 2 magnesium ions per subunit.</text>
</comment>
<dbReference type="PRINTS" id="PR00115">
    <property type="entry name" value="F16BPHPHTASE"/>
</dbReference>
<comment type="subcellular location">
    <subcellularLocation>
        <location evidence="9">Cytoplasm</location>
    </subcellularLocation>
</comment>
<evidence type="ECO:0000313" key="13">
    <source>
        <dbReference type="EMBL" id="ALV27879.1"/>
    </source>
</evidence>
<evidence type="ECO:0000313" key="14">
    <source>
        <dbReference type="Proteomes" id="UP000064921"/>
    </source>
</evidence>
<dbReference type="GO" id="GO:0005829">
    <property type="term" value="C:cytosol"/>
    <property type="evidence" value="ECO:0007669"/>
    <property type="project" value="TreeGrafter"/>
</dbReference>
<reference evidence="13 14" key="1">
    <citation type="submission" date="2015-10" db="EMBL/GenBank/DDBJ databases">
        <title>The world's first case of liver abscess caused by Pannonibacter phragmitetus.</title>
        <authorList>
            <person name="Ming D."/>
            <person name="Wang M."/>
            <person name="Zhou Y."/>
            <person name="Jiang T."/>
            <person name="Hu S."/>
        </authorList>
    </citation>
    <scope>NUCLEOTIDE SEQUENCE [LARGE SCALE GENOMIC DNA]</scope>
    <source>
        <strain evidence="13 14">31801</strain>
    </source>
</reference>
<evidence type="ECO:0000256" key="8">
    <source>
        <dbReference type="ARBA" id="ARBA00023277"/>
    </source>
</evidence>
<evidence type="ECO:0000256" key="6">
    <source>
        <dbReference type="ARBA" id="ARBA00022801"/>
    </source>
</evidence>
<feature type="binding site" evidence="9">
    <location>
        <position position="266"/>
    </location>
    <ligand>
        <name>Mg(2+)</name>
        <dbReference type="ChEBI" id="CHEBI:18420"/>
        <label>2</label>
    </ligand>
</feature>
<keyword evidence="14" id="KW-1185">Reference proteome</keyword>
<comment type="subunit">
    <text evidence="9">Homotetramer.</text>
</comment>
<evidence type="ECO:0000256" key="3">
    <source>
        <dbReference type="ARBA" id="ARBA00010941"/>
    </source>
</evidence>
<proteinExistence type="inferred from homology"/>
<organism evidence="13 14">
    <name type="scientific">Pannonibacter phragmitetus</name>
    <dbReference type="NCBI Taxonomy" id="121719"/>
    <lineage>
        <taxon>Bacteria</taxon>
        <taxon>Pseudomonadati</taxon>
        <taxon>Pseudomonadota</taxon>
        <taxon>Alphaproteobacteria</taxon>
        <taxon>Hyphomicrobiales</taxon>
        <taxon>Stappiaceae</taxon>
        <taxon>Pannonibacter</taxon>
    </lineage>
</organism>
<dbReference type="GO" id="GO:0042132">
    <property type="term" value="F:fructose 1,6-bisphosphate 1-phosphatase activity"/>
    <property type="evidence" value="ECO:0007669"/>
    <property type="project" value="UniProtKB-UniRule"/>
</dbReference>